<sequence length="68" mass="7829">MFSFNMVYMDNELKETGPSEASPALEDAHLKARERSKIISYLNAKYEGQDDHERQDIKWAVSSMCCDP</sequence>
<protein>
    <submittedName>
        <fullName evidence="1">Uncharacterized protein</fullName>
    </submittedName>
</protein>
<organism evidence="1 2">
    <name type="scientific">Plakobranchus ocellatus</name>
    <dbReference type="NCBI Taxonomy" id="259542"/>
    <lineage>
        <taxon>Eukaryota</taxon>
        <taxon>Metazoa</taxon>
        <taxon>Spiralia</taxon>
        <taxon>Lophotrochozoa</taxon>
        <taxon>Mollusca</taxon>
        <taxon>Gastropoda</taxon>
        <taxon>Heterobranchia</taxon>
        <taxon>Euthyneura</taxon>
        <taxon>Panpulmonata</taxon>
        <taxon>Sacoglossa</taxon>
        <taxon>Placobranchoidea</taxon>
        <taxon>Plakobranchidae</taxon>
        <taxon>Plakobranchus</taxon>
    </lineage>
</organism>
<evidence type="ECO:0000313" key="2">
    <source>
        <dbReference type="Proteomes" id="UP000735302"/>
    </source>
</evidence>
<comment type="caution">
    <text evidence="1">The sequence shown here is derived from an EMBL/GenBank/DDBJ whole genome shotgun (WGS) entry which is preliminary data.</text>
</comment>
<dbReference type="EMBL" id="BLXT01006999">
    <property type="protein sequence ID" value="GFO35276.1"/>
    <property type="molecule type" value="Genomic_DNA"/>
</dbReference>
<keyword evidence="2" id="KW-1185">Reference proteome</keyword>
<accession>A0AAV4CTP2</accession>
<dbReference type="Proteomes" id="UP000735302">
    <property type="component" value="Unassembled WGS sequence"/>
</dbReference>
<evidence type="ECO:0000313" key="1">
    <source>
        <dbReference type="EMBL" id="GFO35276.1"/>
    </source>
</evidence>
<name>A0AAV4CTP2_9GAST</name>
<dbReference type="AlphaFoldDB" id="A0AAV4CTP2"/>
<reference evidence="1 2" key="1">
    <citation type="journal article" date="2021" name="Elife">
        <title>Chloroplast acquisition without the gene transfer in kleptoplastic sea slugs, Plakobranchus ocellatus.</title>
        <authorList>
            <person name="Maeda T."/>
            <person name="Takahashi S."/>
            <person name="Yoshida T."/>
            <person name="Shimamura S."/>
            <person name="Takaki Y."/>
            <person name="Nagai Y."/>
            <person name="Toyoda A."/>
            <person name="Suzuki Y."/>
            <person name="Arimoto A."/>
            <person name="Ishii H."/>
            <person name="Satoh N."/>
            <person name="Nishiyama T."/>
            <person name="Hasebe M."/>
            <person name="Maruyama T."/>
            <person name="Minagawa J."/>
            <person name="Obokata J."/>
            <person name="Shigenobu S."/>
        </authorList>
    </citation>
    <scope>NUCLEOTIDE SEQUENCE [LARGE SCALE GENOMIC DNA]</scope>
</reference>
<gene>
    <name evidence="1" type="ORF">PoB_006178100</name>
</gene>
<proteinExistence type="predicted"/>